<dbReference type="PANTHER" id="PTHR10751">
    <property type="entry name" value="GUANYLATE BINDING PROTEIN"/>
    <property type="match status" value="1"/>
</dbReference>
<dbReference type="InterPro" id="IPR036543">
    <property type="entry name" value="Guanylate-bd_C_sf"/>
</dbReference>
<dbReference type="GO" id="GO:0003924">
    <property type="term" value="F:GTPase activity"/>
    <property type="evidence" value="ECO:0007669"/>
    <property type="project" value="InterPro"/>
</dbReference>
<keyword evidence="7" id="KW-1185">Reference proteome</keyword>
<dbReference type="PROSITE" id="PS51715">
    <property type="entry name" value="G_GB1_RHD3"/>
    <property type="match status" value="1"/>
</dbReference>
<dbReference type="SUPFAM" id="SSF52540">
    <property type="entry name" value="P-loop containing nucleoside triphosphate hydrolases"/>
    <property type="match status" value="1"/>
</dbReference>
<dbReference type="CDD" id="cd01851">
    <property type="entry name" value="GBP"/>
    <property type="match status" value="1"/>
</dbReference>
<evidence type="ECO:0000259" key="5">
    <source>
        <dbReference type="PROSITE" id="PS51715"/>
    </source>
</evidence>
<dbReference type="FunFam" id="3.40.50.300:FF:000422">
    <property type="entry name" value="Guanylate-binding protein 1"/>
    <property type="match status" value="1"/>
</dbReference>
<dbReference type="GeneTree" id="ENSGT00940000162297"/>
<dbReference type="InterPro" id="IPR003191">
    <property type="entry name" value="Guanylate-bd/ATL_C"/>
</dbReference>
<dbReference type="Gene3D" id="3.40.50.300">
    <property type="entry name" value="P-loop containing nucleotide triphosphate hydrolases"/>
    <property type="match status" value="1"/>
</dbReference>
<proteinExistence type="inferred from homology"/>
<accession>A0A8C5Q518</accession>
<comment type="similarity">
    <text evidence="4">Belongs to the TRAFAC class dynamin-like GTPase superfamily. GB1/RHD3 GTPase family.</text>
</comment>
<dbReference type="SUPFAM" id="SSF48340">
    <property type="entry name" value="Interferon-induced guanylate-binding protein 1 (GBP1), C-terminal domain"/>
    <property type="match status" value="1"/>
</dbReference>
<evidence type="ECO:0000256" key="4">
    <source>
        <dbReference type="PROSITE-ProRule" id="PRU01052"/>
    </source>
</evidence>
<dbReference type="Pfam" id="PF02841">
    <property type="entry name" value="GBP_C"/>
    <property type="match status" value="1"/>
</dbReference>
<dbReference type="InterPro" id="IPR015894">
    <property type="entry name" value="Guanylate-bd_N"/>
</dbReference>
<protein>
    <recommendedName>
        <fullName evidence="5">GB1/RHD3-type G domain-containing protein</fullName>
    </recommendedName>
</protein>
<dbReference type="AlphaFoldDB" id="A0A8C5Q518"/>
<dbReference type="Ensembl" id="ENSLLET00000034046.1">
    <property type="protein sequence ID" value="ENSLLEP00000032786.1"/>
    <property type="gene ID" value="ENSLLEG00000020759.1"/>
</dbReference>
<dbReference type="Proteomes" id="UP000694569">
    <property type="component" value="Unplaced"/>
</dbReference>
<dbReference type="Gene3D" id="1.20.1000.10">
    <property type="entry name" value="Guanylate-binding protein, C-terminal domain"/>
    <property type="match status" value="1"/>
</dbReference>
<sequence>MSRQALMSDPVCLIENDETNQLVINKEALQILTSITEPLVVVAIVGKYRTGKSYLMNNLAECKKGFPLGSCIQSKTKGIWMWCVPHPLKVGHVLVLLDTEGLGDVEKGDSKNDAWIFCLAVLLSSNLVFNSLGTIDQQAMEQLHYVTELTKRIRLQASQKDGLNILECKRVFPSFTWCVRDFTLDLIYDGKEITEDEYLMISLKCKEGTIYKTPSREPHYNLPRRCILQYFHSHKCFTFATPASSKKLRNLENLTNDELDPDFVAQSESFCSYFFKSGSVKNLPGAIAVNGRMLGSLAVSYVEAIKSGAVPCMENAVVALAESENTQAVKDAVTKYEAEMNSHVKKFPTQTELEFFQLHLECEKMAVKLFLARSFKDDKQKHQCDLKVGYRIKSGRSFSKMNEDASIRFCEKLLDELEFFWFGYFDLEFFILQSFSCFSRSLNNPDSLLKAGVIFLQTHLMLCPPNPPPPKNCILTPHLAGERSNETGETALMPGEEACAELTAGMHRSPIDSRDQHMAVGSRYQVALLFVPGSGTKKSTYPRICTVKRRQQEKCTGTDFLACRLHFTGNNGPVSIMSMEVLCLHQLWLGLHHTLAHAMLPRDTLYICNKLLKKKNKTIYPQSPFISSYSKALKVQQEFLASIKDIEITIRNADQSLTEKEKEIAGKGAGSSNFKKKYKVGVYGAD</sequence>
<name>A0A8C5Q518_9ANUR</name>
<reference evidence="6" key="2">
    <citation type="submission" date="2025-09" db="UniProtKB">
        <authorList>
            <consortium name="Ensembl"/>
        </authorList>
    </citation>
    <scope>IDENTIFICATION</scope>
</reference>
<evidence type="ECO:0000313" key="6">
    <source>
        <dbReference type="Ensembl" id="ENSLLEP00000032786.1"/>
    </source>
</evidence>
<dbReference type="OrthoDB" id="2135133at2759"/>
<evidence type="ECO:0000256" key="1">
    <source>
        <dbReference type="ARBA" id="ARBA00022741"/>
    </source>
</evidence>
<keyword evidence="1" id="KW-0547">Nucleotide-binding</keyword>
<feature type="domain" description="GB1/RHD3-type G" evidence="5">
    <location>
        <begin position="36"/>
        <end position="279"/>
    </location>
</feature>
<evidence type="ECO:0000256" key="3">
    <source>
        <dbReference type="ARBA" id="ARBA00023134"/>
    </source>
</evidence>
<evidence type="ECO:0000313" key="7">
    <source>
        <dbReference type="Proteomes" id="UP000694569"/>
    </source>
</evidence>
<evidence type="ECO:0000256" key="2">
    <source>
        <dbReference type="ARBA" id="ARBA00022801"/>
    </source>
</evidence>
<organism evidence="6 7">
    <name type="scientific">Leptobrachium leishanense</name>
    <name type="common">Leishan spiny toad</name>
    <dbReference type="NCBI Taxonomy" id="445787"/>
    <lineage>
        <taxon>Eukaryota</taxon>
        <taxon>Metazoa</taxon>
        <taxon>Chordata</taxon>
        <taxon>Craniata</taxon>
        <taxon>Vertebrata</taxon>
        <taxon>Euteleostomi</taxon>
        <taxon>Amphibia</taxon>
        <taxon>Batrachia</taxon>
        <taxon>Anura</taxon>
        <taxon>Pelobatoidea</taxon>
        <taxon>Megophryidae</taxon>
        <taxon>Leptobrachium</taxon>
    </lineage>
</organism>
<keyword evidence="3" id="KW-0342">GTP-binding</keyword>
<dbReference type="GO" id="GO:0005525">
    <property type="term" value="F:GTP binding"/>
    <property type="evidence" value="ECO:0007669"/>
    <property type="project" value="UniProtKB-KW"/>
</dbReference>
<dbReference type="InterPro" id="IPR030386">
    <property type="entry name" value="G_GB1_RHD3_dom"/>
</dbReference>
<dbReference type="InterPro" id="IPR027417">
    <property type="entry name" value="P-loop_NTPase"/>
</dbReference>
<keyword evidence="2" id="KW-0378">Hydrolase</keyword>
<dbReference type="Pfam" id="PF02263">
    <property type="entry name" value="GBP"/>
    <property type="match status" value="1"/>
</dbReference>
<reference evidence="6" key="1">
    <citation type="submission" date="2025-08" db="UniProtKB">
        <authorList>
            <consortium name="Ensembl"/>
        </authorList>
    </citation>
    <scope>IDENTIFICATION</scope>
</reference>